<dbReference type="OrthoDB" id="3396870at2"/>
<name>A0A372G5N3_9ACTN</name>
<comment type="caution">
    <text evidence="2">The sequence shown here is derived from an EMBL/GenBank/DDBJ whole genome shotgun (WGS) entry which is preliminary data.</text>
</comment>
<feature type="region of interest" description="Disordered" evidence="1">
    <location>
        <begin position="1"/>
        <end position="54"/>
    </location>
</feature>
<organism evidence="2 3">
    <name type="scientific">Micromonospora craniellae</name>
    <dbReference type="NCBI Taxonomy" id="2294034"/>
    <lineage>
        <taxon>Bacteria</taxon>
        <taxon>Bacillati</taxon>
        <taxon>Actinomycetota</taxon>
        <taxon>Actinomycetes</taxon>
        <taxon>Micromonosporales</taxon>
        <taxon>Micromonosporaceae</taxon>
        <taxon>Micromonospora</taxon>
    </lineage>
</organism>
<evidence type="ECO:0000313" key="2">
    <source>
        <dbReference type="EMBL" id="RFS48303.1"/>
    </source>
</evidence>
<protein>
    <submittedName>
        <fullName evidence="2">Uncharacterized protein</fullName>
    </submittedName>
</protein>
<feature type="compositionally biased region" description="Basic and acidic residues" evidence="1">
    <location>
        <begin position="19"/>
        <end position="32"/>
    </location>
</feature>
<dbReference type="Proteomes" id="UP000262621">
    <property type="component" value="Unassembled WGS sequence"/>
</dbReference>
<dbReference type="AlphaFoldDB" id="A0A372G5N3"/>
<dbReference type="RefSeq" id="WP_117226233.1">
    <property type="nucleotide sequence ID" value="NZ_CP061725.1"/>
</dbReference>
<evidence type="ECO:0000313" key="3">
    <source>
        <dbReference type="Proteomes" id="UP000262621"/>
    </source>
</evidence>
<accession>A0A372G5N3</accession>
<proteinExistence type="predicted"/>
<gene>
    <name evidence="2" type="ORF">D0Q02_02135</name>
</gene>
<evidence type="ECO:0000256" key="1">
    <source>
        <dbReference type="SAM" id="MobiDB-lite"/>
    </source>
</evidence>
<keyword evidence="3" id="KW-1185">Reference proteome</keyword>
<dbReference type="EMBL" id="QVFU01000001">
    <property type="protein sequence ID" value="RFS48303.1"/>
    <property type="molecule type" value="Genomic_DNA"/>
</dbReference>
<sequence>MTGIHERTEPQPQPTPTGHADRHPAWCDRSRCTADPTSQAGGYRPGAGGEHRSAPIPLNLTTAVWLPARDGTAWLSEACAPWPCAVFLCVQVGEVELFMPADSAAPVLDALSTLLASAATVPEATR</sequence>
<reference evidence="2 3" key="1">
    <citation type="submission" date="2018-08" db="EMBL/GenBank/DDBJ databases">
        <title>Verrucosispora craniellae sp. nov., isolated from a marine sponge in the South China Sea.</title>
        <authorList>
            <person name="Li L."/>
            <person name="Lin H.W."/>
        </authorList>
    </citation>
    <scope>NUCLEOTIDE SEQUENCE [LARGE SCALE GENOMIC DNA]</scope>
    <source>
        <strain evidence="2 3">LHW63014</strain>
    </source>
</reference>